<evidence type="ECO:0000313" key="2">
    <source>
        <dbReference type="EMBL" id="TKR62664.1"/>
    </source>
</evidence>
<feature type="transmembrane region" description="Helical" evidence="1">
    <location>
        <begin position="183"/>
        <end position="206"/>
    </location>
</feature>
<dbReference type="AlphaFoldDB" id="A0A4U5M1T5"/>
<keyword evidence="1" id="KW-0812">Transmembrane</keyword>
<feature type="transmembrane region" description="Helical" evidence="1">
    <location>
        <begin position="264"/>
        <end position="285"/>
    </location>
</feature>
<reference evidence="2 3" key="1">
    <citation type="journal article" date="2015" name="Genome Biol.">
        <title>Comparative genomics of Steinernema reveals deeply conserved gene regulatory networks.</title>
        <authorList>
            <person name="Dillman A.R."/>
            <person name="Macchietto M."/>
            <person name="Porter C.F."/>
            <person name="Rogers A."/>
            <person name="Williams B."/>
            <person name="Antoshechkin I."/>
            <person name="Lee M.M."/>
            <person name="Goodwin Z."/>
            <person name="Lu X."/>
            <person name="Lewis E.E."/>
            <person name="Goodrich-Blair H."/>
            <person name="Stock S.P."/>
            <person name="Adams B.J."/>
            <person name="Sternberg P.W."/>
            <person name="Mortazavi A."/>
        </authorList>
    </citation>
    <scope>NUCLEOTIDE SEQUENCE [LARGE SCALE GENOMIC DNA]</scope>
    <source>
        <strain evidence="2 3">ALL</strain>
    </source>
</reference>
<feature type="transmembrane region" description="Helical" evidence="1">
    <location>
        <begin position="61"/>
        <end position="86"/>
    </location>
</feature>
<reference evidence="2 3" key="2">
    <citation type="journal article" date="2019" name="G3 (Bethesda)">
        <title>Hybrid Assembly of the Genome of the Entomopathogenic Nematode Steinernema carpocapsae Identifies the X-Chromosome.</title>
        <authorList>
            <person name="Serra L."/>
            <person name="Macchietto M."/>
            <person name="Macias-Munoz A."/>
            <person name="McGill C.J."/>
            <person name="Rodriguez I.M."/>
            <person name="Rodriguez B."/>
            <person name="Murad R."/>
            <person name="Mortazavi A."/>
        </authorList>
    </citation>
    <scope>NUCLEOTIDE SEQUENCE [LARGE SCALE GENOMIC DNA]</scope>
    <source>
        <strain evidence="2 3">ALL</strain>
    </source>
</reference>
<name>A0A4U5M1T5_STECR</name>
<keyword evidence="1" id="KW-0472">Membrane</keyword>
<feature type="transmembrane region" description="Helical" evidence="1">
    <location>
        <begin position="231"/>
        <end position="252"/>
    </location>
</feature>
<evidence type="ECO:0000313" key="3">
    <source>
        <dbReference type="Proteomes" id="UP000298663"/>
    </source>
</evidence>
<accession>A0A4U5M1T5</accession>
<feature type="transmembrane region" description="Helical" evidence="1">
    <location>
        <begin position="92"/>
        <end position="121"/>
    </location>
</feature>
<gene>
    <name evidence="2" type="ORF">L596_026590</name>
</gene>
<comment type="caution">
    <text evidence="2">The sequence shown here is derived from an EMBL/GenBank/DDBJ whole genome shotgun (WGS) entry which is preliminary data.</text>
</comment>
<dbReference type="EMBL" id="AZBU02000010">
    <property type="protein sequence ID" value="TKR62664.1"/>
    <property type="molecule type" value="Genomic_DNA"/>
</dbReference>
<organism evidence="2 3">
    <name type="scientific">Steinernema carpocapsae</name>
    <name type="common">Entomopathogenic nematode</name>
    <dbReference type="NCBI Taxonomy" id="34508"/>
    <lineage>
        <taxon>Eukaryota</taxon>
        <taxon>Metazoa</taxon>
        <taxon>Ecdysozoa</taxon>
        <taxon>Nematoda</taxon>
        <taxon>Chromadorea</taxon>
        <taxon>Rhabditida</taxon>
        <taxon>Tylenchina</taxon>
        <taxon>Panagrolaimomorpha</taxon>
        <taxon>Strongyloidoidea</taxon>
        <taxon>Steinernematidae</taxon>
        <taxon>Steinernema</taxon>
    </lineage>
</organism>
<keyword evidence="1" id="KW-1133">Transmembrane helix</keyword>
<evidence type="ECO:0008006" key="4">
    <source>
        <dbReference type="Google" id="ProtNLM"/>
    </source>
</evidence>
<feature type="transmembrane region" description="Helical" evidence="1">
    <location>
        <begin position="133"/>
        <end position="153"/>
    </location>
</feature>
<sequence length="325" mass="36944">MANLPIPDHLPYNSLDHSRTAHLIYGICDIAVVTILAAIYIWITCIQIIIKPYRATQHGKILIATSICHIFMVPGFLLTGVAHILSYDPFRLASICFTLVAGLIRTESMLCLILAINRISILCNVKCLQNSNFLMIVTILAWAIGLGEFILLMTPLAGFRVNPAHFRPGYAHELPYSKLVEHAGFYFLLTFGLTILCVYLAIAVIMKWQNWKYLGSKSTTFEIVWRQEKNIFYQAAARFSSGLLTLITYHVIAKFVGFHSVANIVSYTLYSINYLLVPIFFYLTLDRYISTYVMKKLKAVFNRRTNTKVAPKVRFKLNSIVIETL</sequence>
<evidence type="ECO:0000256" key="1">
    <source>
        <dbReference type="SAM" id="Phobius"/>
    </source>
</evidence>
<keyword evidence="3" id="KW-1185">Reference proteome</keyword>
<feature type="transmembrane region" description="Helical" evidence="1">
    <location>
        <begin position="23"/>
        <end position="49"/>
    </location>
</feature>
<protein>
    <recommendedName>
        <fullName evidence="4">7TM GPCR serpentine receptor class x (Srx) domain-containing protein</fullName>
    </recommendedName>
</protein>
<dbReference type="Proteomes" id="UP000298663">
    <property type="component" value="Unassembled WGS sequence"/>
</dbReference>
<proteinExistence type="predicted"/>